<gene>
    <name evidence="3" type="ORF">V1264_011294</name>
</gene>
<comment type="caution">
    <text evidence="3">The sequence shown here is derived from an EMBL/GenBank/DDBJ whole genome shotgun (WGS) entry which is preliminary data.</text>
</comment>
<keyword evidence="2" id="KW-0812">Transmembrane</keyword>
<evidence type="ECO:0000256" key="1">
    <source>
        <dbReference type="SAM" id="MobiDB-lite"/>
    </source>
</evidence>
<evidence type="ECO:0000313" key="4">
    <source>
        <dbReference type="Proteomes" id="UP001374579"/>
    </source>
</evidence>
<proteinExistence type="predicted"/>
<dbReference type="AlphaFoldDB" id="A0AAN9GKV8"/>
<feature type="region of interest" description="Disordered" evidence="1">
    <location>
        <begin position="120"/>
        <end position="149"/>
    </location>
</feature>
<name>A0AAN9GKV8_9CAEN</name>
<keyword evidence="2" id="KW-1133">Transmembrane helix</keyword>
<evidence type="ECO:0000313" key="3">
    <source>
        <dbReference type="EMBL" id="KAK7111706.1"/>
    </source>
</evidence>
<feature type="compositionally biased region" description="Basic and acidic residues" evidence="1">
    <location>
        <begin position="140"/>
        <end position="149"/>
    </location>
</feature>
<feature type="compositionally biased region" description="Polar residues" evidence="1">
    <location>
        <begin position="126"/>
        <end position="137"/>
    </location>
</feature>
<dbReference type="Proteomes" id="UP001374579">
    <property type="component" value="Unassembled WGS sequence"/>
</dbReference>
<protein>
    <submittedName>
        <fullName evidence="3">Uncharacterized protein</fullName>
    </submittedName>
</protein>
<evidence type="ECO:0000256" key="2">
    <source>
        <dbReference type="SAM" id="Phobius"/>
    </source>
</evidence>
<sequence>MAFVACSSQAVTLDITVEPGNTACELFYFLDPGTGKRKPLNCVNININICNTINVAGRGQTDEQNNALPSSLYVHMIVAQIVLGAIVIVAGIIFAMAAGIKMINYIRRCQHGCPNGVPPAANNNVRQNAEHGNNPPIQETEPHAVSRFC</sequence>
<accession>A0AAN9GKV8</accession>
<dbReference type="EMBL" id="JBAMIC010000002">
    <property type="protein sequence ID" value="KAK7111706.1"/>
    <property type="molecule type" value="Genomic_DNA"/>
</dbReference>
<feature type="transmembrane region" description="Helical" evidence="2">
    <location>
        <begin position="72"/>
        <end position="98"/>
    </location>
</feature>
<organism evidence="3 4">
    <name type="scientific">Littorina saxatilis</name>
    <dbReference type="NCBI Taxonomy" id="31220"/>
    <lineage>
        <taxon>Eukaryota</taxon>
        <taxon>Metazoa</taxon>
        <taxon>Spiralia</taxon>
        <taxon>Lophotrochozoa</taxon>
        <taxon>Mollusca</taxon>
        <taxon>Gastropoda</taxon>
        <taxon>Caenogastropoda</taxon>
        <taxon>Littorinimorpha</taxon>
        <taxon>Littorinoidea</taxon>
        <taxon>Littorinidae</taxon>
        <taxon>Littorina</taxon>
    </lineage>
</organism>
<reference evidence="3 4" key="1">
    <citation type="submission" date="2024-02" db="EMBL/GenBank/DDBJ databases">
        <title>Chromosome-scale genome assembly of the rough periwinkle Littorina saxatilis.</title>
        <authorList>
            <person name="De Jode A."/>
            <person name="Faria R."/>
            <person name="Formenti G."/>
            <person name="Sims Y."/>
            <person name="Smith T.P."/>
            <person name="Tracey A."/>
            <person name="Wood J.M.D."/>
            <person name="Zagrodzka Z.B."/>
            <person name="Johannesson K."/>
            <person name="Butlin R.K."/>
            <person name="Leder E.H."/>
        </authorList>
    </citation>
    <scope>NUCLEOTIDE SEQUENCE [LARGE SCALE GENOMIC DNA]</scope>
    <source>
        <strain evidence="3">Snail1</strain>
        <tissue evidence="3">Muscle</tissue>
    </source>
</reference>
<keyword evidence="2" id="KW-0472">Membrane</keyword>
<keyword evidence="4" id="KW-1185">Reference proteome</keyword>